<organism evidence="1 2">
    <name type="scientific">Candidatus Wildermuthbacteria bacterium RIFCSPLOWO2_01_FULL_48_35</name>
    <dbReference type="NCBI Taxonomy" id="1802463"/>
    <lineage>
        <taxon>Bacteria</taxon>
        <taxon>Candidatus Wildermuthiibacteriota</taxon>
    </lineage>
</organism>
<comment type="caution">
    <text evidence="1">The sequence shown here is derived from an EMBL/GenBank/DDBJ whole genome shotgun (WGS) entry which is preliminary data.</text>
</comment>
<dbReference type="EMBL" id="MHUI01000035">
    <property type="protein sequence ID" value="OHA73998.1"/>
    <property type="molecule type" value="Genomic_DNA"/>
</dbReference>
<evidence type="ECO:0000313" key="2">
    <source>
        <dbReference type="Proteomes" id="UP000177081"/>
    </source>
</evidence>
<name>A0A1G2RNC6_9BACT</name>
<dbReference type="AlphaFoldDB" id="A0A1G2RNC6"/>
<dbReference type="Proteomes" id="UP000177081">
    <property type="component" value="Unassembled WGS sequence"/>
</dbReference>
<protein>
    <submittedName>
        <fullName evidence="1">Uncharacterized protein</fullName>
    </submittedName>
</protein>
<sequence length="161" mass="17467">MFTKIKEGRFTVKYPNDWWVFEGLPDLGSPYSDAQGIADVSLGAPGSVGAGDVDVYADVIAENILEKSISTFKEDALNAAFAGAANFPTDESNVVVDGQAGVKVIVRETFRDADGTPDQVSRSGIFIVKNRRIFTLEGNILLNSPETQKADQILSTFRFLD</sequence>
<reference evidence="1 2" key="1">
    <citation type="journal article" date="2016" name="Nat. Commun.">
        <title>Thousands of microbial genomes shed light on interconnected biogeochemical processes in an aquifer system.</title>
        <authorList>
            <person name="Anantharaman K."/>
            <person name="Brown C.T."/>
            <person name="Hug L.A."/>
            <person name="Sharon I."/>
            <person name="Castelle C.J."/>
            <person name="Probst A.J."/>
            <person name="Thomas B.C."/>
            <person name="Singh A."/>
            <person name="Wilkins M.J."/>
            <person name="Karaoz U."/>
            <person name="Brodie E.L."/>
            <person name="Williams K.H."/>
            <person name="Hubbard S.S."/>
            <person name="Banfield J.F."/>
        </authorList>
    </citation>
    <scope>NUCLEOTIDE SEQUENCE [LARGE SCALE GENOMIC DNA]</scope>
</reference>
<gene>
    <name evidence="1" type="ORF">A3A32_01150</name>
</gene>
<evidence type="ECO:0000313" key="1">
    <source>
        <dbReference type="EMBL" id="OHA73998.1"/>
    </source>
</evidence>
<accession>A0A1G2RNC6</accession>
<proteinExistence type="predicted"/>